<dbReference type="GO" id="GO:0016407">
    <property type="term" value="F:acetyltransferase activity"/>
    <property type="evidence" value="ECO:0007669"/>
    <property type="project" value="InterPro"/>
</dbReference>
<evidence type="ECO:0000313" key="2">
    <source>
        <dbReference type="EMBL" id="KAG4425546.1"/>
    </source>
</evidence>
<keyword evidence="3" id="KW-1185">Reference proteome</keyword>
<evidence type="ECO:0000313" key="3">
    <source>
        <dbReference type="Proteomes" id="UP000664132"/>
    </source>
</evidence>
<gene>
    <name evidence="2" type="ORF">IFR04_001243</name>
</gene>
<dbReference type="Pfam" id="PF00797">
    <property type="entry name" value="Acetyltransf_2"/>
    <property type="match status" value="1"/>
</dbReference>
<comment type="caution">
    <text evidence="2">The sequence shown here is derived from an EMBL/GenBank/DDBJ whole genome shotgun (WGS) entry which is preliminary data.</text>
</comment>
<accession>A0A8H7WIJ2</accession>
<comment type="similarity">
    <text evidence="1">Belongs to the arylamine N-acetyltransferase family.</text>
</comment>
<dbReference type="Proteomes" id="UP000664132">
    <property type="component" value="Unassembled WGS sequence"/>
</dbReference>
<dbReference type="Gene3D" id="3.30.2140.20">
    <property type="match status" value="1"/>
</dbReference>
<evidence type="ECO:0000256" key="1">
    <source>
        <dbReference type="ARBA" id="ARBA00006547"/>
    </source>
</evidence>
<proteinExistence type="inferred from homology"/>
<evidence type="ECO:0008006" key="4">
    <source>
        <dbReference type="Google" id="ProtNLM"/>
    </source>
</evidence>
<dbReference type="PANTHER" id="PTHR11786">
    <property type="entry name" value="N-HYDROXYARYLAMINE O-ACETYLTRANSFERASE"/>
    <property type="match status" value="1"/>
</dbReference>
<reference evidence="2" key="1">
    <citation type="submission" date="2021-02" db="EMBL/GenBank/DDBJ databases">
        <title>Genome sequence Cadophora malorum strain M34.</title>
        <authorList>
            <person name="Stefanovic E."/>
            <person name="Vu D."/>
            <person name="Scully C."/>
            <person name="Dijksterhuis J."/>
            <person name="Roader J."/>
            <person name="Houbraken J."/>
        </authorList>
    </citation>
    <scope>NUCLEOTIDE SEQUENCE</scope>
    <source>
        <strain evidence="2">M34</strain>
    </source>
</reference>
<dbReference type="SUPFAM" id="SSF54001">
    <property type="entry name" value="Cysteine proteinases"/>
    <property type="match status" value="1"/>
</dbReference>
<dbReference type="OrthoDB" id="10260017at2759"/>
<name>A0A8H7WIJ2_9HELO</name>
<sequence length="326" mass="37109">MASAYTPTQLSLYESHVSLPSHFRHTSQPPPPLTLPYLTALHLHQISACPYENLQLHYSASHAVSLDPQVLFKKIVTDKRGRGGYCMENAIFFHHVLRGLGWKVYLAGVRIRLRERGVPKGNYVGWVHIVNIVTLPTGNKCMLDVSFGGDGPTLPLPLISGLVHTNLGTQEIRLLHSTIPQQLDQSKPLWIYEYRNSPTTEWNSFYAFPEMEFTEEDFKVVNWWTSTSMAETNWQTRRVLVVRFLRGVVEKEGREEEGEEGGREGIVGKVMLVNGEVKRNDGGKTKVVRVCRSEEERVEVLREEFGIELTEEEREGIRGRNVELLG</sequence>
<dbReference type="InterPro" id="IPR038765">
    <property type="entry name" value="Papain-like_cys_pep_sf"/>
</dbReference>
<dbReference type="EMBL" id="JAFJYH010000009">
    <property type="protein sequence ID" value="KAG4425546.1"/>
    <property type="molecule type" value="Genomic_DNA"/>
</dbReference>
<dbReference type="InterPro" id="IPR001447">
    <property type="entry name" value="Arylamine_N-AcTrfase"/>
</dbReference>
<protein>
    <recommendedName>
        <fullName evidence="4">Arylamine N-acetyltransferase</fullName>
    </recommendedName>
</protein>
<dbReference type="InterPro" id="IPR053710">
    <property type="entry name" value="Arylamine_NAT_domain_sf"/>
</dbReference>
<dbReference type="AlphaFoldDB" id="A0A8H7WIJ2"/>
<organism evidence="2 3">
    <name type="scientific">Cadophora malorum</name>
    <dbReference type="NCBI Taxonomy" id="108018"/>
    <lineage>
        <taxon>Eukaryota</taxon>
        <taxon>Fungi</taxon>
        <taxon>Dikarya</taxon>
        <taxon>Ascomycota</taxon>
        <taxon>Pezizomycotina</taxon>
        <taxon>Leotiomycetes</taxon>
        <taxon>Helotiales</taxon>
        <taxon>Ploettnerulaceae</taxon>
        <taxon>Cadophora</taxon>
    </lineage>
</organism>
<dbReference type="PANTHER" id="PTHR11786:SF0">
    <property type="entry name" value="ARYLAMINE N-ACETYLTRANSFERASE 4-RELATED"/>
    <property type="match status" value="1"/>
</dbReference>